<feature type="region of interest" description="Disordered" evidence="6">
    <location>
        <begin position="149"/>
        <end position="171"/>
    </location>
</feature>
<keyword evidence="5" id="KW-0539">Nucleus</keyword>
<dbReference type="OrthoDB" id="428655at2759"/>
<dbReference type="Proteomes" id="UP000193218">
    <property type="component" value="Unassembled WGS sequence"/>
</dbReference>
<feature type="region of interest" description="Disordered" evidence="6">
    <location>
        <begin position="285"/>
        <end position="347"/>
    </location>
</feature>
<evidence type="ECO:0000313" key="9">
    <source>
        <dbReference type="Proteomes" id="UP000193218"/>
    </source>
</evidence>
<dbReference type="GO" id="GO:0005737">
    <property type="term" value="C:cytoplasm"/>
    <property type="evidence" value="ECO:0007669"/>
    <property type="project" value="UniProtKB-SubCell"/>
</dbReference>
<reference evidence="8 9" key="1">
    <citation type="submission" date="2017-03" db="EMBL/GenBank/DDBJ databases">
        <title>Widespread Adenine N6-methylation of Active Genes in Fungi.</title>
        <authorList>
            <consortium name="DOE Joint Genome Institute"/>
            <person name="Mondo S.J."/>
            <person name="Dannebaum R.O."/>
            <person name="Kuo R.C."/>
            <person name="Louie K.B."/>
            <person name="Bewick A.J."/>
            <person name="Labutti K."/>
            <person name="Haridas S."/>
            <person name="Kuo A."/>
            <person name="Salamov A."/>
            <person name="Ahrendt S.R."/>
            <person name="Lau R."/>
            <person name="Bowen B.P."/>
            <person name="Lipzen A."/>
            <person name="Sullivan W."/>
            <person name="Andreopoulos W.B."/>
            <person name="Clum A."/>
            <person name="Lindquist E."/>
            <person name="Daum C."/>
            <person name="Northen T.R."/>
            <person name="Ramamoorthy G."/>
            <person name="Schmitz R.J."/>
            <person name="Gryganskyi A."/>
            <person name="Culley D."/>
            <person name="Magnuson J."/>
            <person name="James T.Y."/>
            <person name="O'Malley M.A."/>
            <person name="Stajich J.E."/>
            <person name="Spatafora J.W."/>
            <person name="Visel A."/>
            <person name="Grigoriev I.V."/>
        </authorList>
    </citation>
    <scope>NUCLEOTIDE SEQUENCE [LARGE SCALE GENOMIC DNA]</scope>
    <source>
        <strain evidence="8 9">NRRL Y-17943</strain>
    </source>
</reference>
<dbReference type="AlphaFoldDB" id="A0A1Y1UFL3"/>
<dbReference type="RefSeq" id="XP_021870902.1">
    <property type="nucleotide sequence ID" value="XM_022018311.1"/>
</dbReference>
<evidence type="ECO:0000256" key="1">
    <source>
        <dbReference type="ARBA" id="ARBA00004123"/>
    </source>
</evidence>
<evidence type="ECO:0000256" key="6">
    <source>
        <dbReference type="SAM" id="MobiDB-lite"/>
    </source>
</evidence>
<keyword evidence="9" id="KW-1185">Reference proteome</keyword>
<keyword evidence="4" id="KW-0963">Cytoplasm</keyword>
<name>A0A1Y1UFL3_9TREE</name>
<dbReference type="InterPro" id="IPR007052">
    <property type="entry name" value="CS_dom"/>
</dbReference>
<comment type="caution">
    <text evidence="8">The sequence shown here is derived from an EMBL/GenBank/DDBJ whole genome shotgun (WGS) entry which is preliminary data.</text>
</comment>
<feature type="compositionally biased region" description="Low complexity" evidence="6">
    <location>
        <begin position="309"/>
        <end position="320"/>
    </location>
</feature>
<dbReference type="InParanoid" id="A0A1Y1UFL3"/>
<dbReference type="STRING" id="4999.A0A1Y1UFL3"/>
<accession>A0A1Y1UFL3</accession>
<protein>
    <recommendedName>
        <fullName evidence="3">NudC domain-containing protein 1</fullName>
    </recommendedName>
</protein>
<comment type="subcellular location">
    <subcellularLocation>
        <location evidence="2">Cytoplasm</location>
    </subcellularLocation>
    <subcellularLocation>
        <location evidence="1">Nucleus</location>
    </subcellularLocation>
</comment>
<evidence type="ECO:0000256" key="3">
    <source>
        <dbReference type="ARBA" id="ARBA00018915"/>
    </source>
</evidence>
<organism evidence="8 9">
    <name type="scientific">Kockovaella imperatae</name>
    <dbReference type="NCBI Taxonomy" id="4999"/>
    <lineage>
        <taxon>Eukaryota</taxon>
        <taxon>Fungi</taxon>
        <taxon>Dikarya</taxon>
        <taxon>Basidiomycota</taxon>
        <taxon>Agaricomycotina</taxon>
        <taxon>Tremellomycetes</taxon>
        <taxon>Tremellales</taxon>
        <taxon>Cuniculitremaceae</taxon>
        <taxon>Kockovaella</taxon>
    </lineage>
</organism>
<dbReference type="EMBL" id="NBSH01000007">
    <property type="protein sequence ID" value="ORX36833.1"/>
    <property type="molecule type" value="Genomic_DNA"/>
</dbReference>
<dbReference type="InterPro" id="IPR037895">
    <property type="entry name" value="NUDCD1"/>
</dbReference>
<dbReference type="Gene3D" id="2.60.40.790">
    <property type="match status" value="1"/>
</dbReference>
<feature type="domain" description="CS" evidence="7">
    <location>
        <begin position="341"/>
        <end position="441"/>
    </location>
</feature>
<dbReference type="PANTHER" id="PTHR21664:SF1">
    <property type="entry name" value="NUDC DOMAIN-CONTAINING PROTEIN 1"/>
    <property type="match status" value="1"/>
</dbReference>
<gene>
    <name evidence="8" type="ORF">BD324DRAFT_651314</name>
</gene>
<evidence type="ECO:0000313" key="8">
    <source>
        <dbReference type="EMBL" id="ORX36833.1"/>
    </source>
</evidence>
<dbReference type="GeneID" id="33560120"/>
<dbReference type="PANTHER" id="PTHR21664">
    <property type="entry name" value="CHRONIC MYELOGENOUS LEUKEMIA TUMOR ANTIGEN 66"/>
    <property type="match status" value="1"/>
</dbReference>
<dbReference type="PROSITE" id="PS51203">
    <property type="entry name" value="CS"/>
    <property type="match status" value="1"/>
</dbReference>
<evidence type="ECO:0000256" key="2">
    <source>
        <dbReference type="ARBA" id="ARBA00004496"/>
    </source>
</evidence>
<evidence type="ECO:0000259" key="7">
    <source>
        <dbReference type="PROSITE" id="PS51203"/>
    </source>
</evidence>
<dbReference type="SUPFAM" id="SSF49764">
    <property type="entry name" value="HSP20-like chaperones"/>
    <property type="match status" value="1"/>
</dbReference>
<sequence>MDALFPPDRSLLFPQFETYRLQPLDPDEDVISFPLPGQGATQSRVGYNTHLLSFSEVKSRIEWNHLAAGQGRRGMYVDADWNVIGFQLEDDYQPTFSTIANIRPGPSSEPKRQPEYPSCIQLDNSYWAVADGAGALHLVKTSCAEEPFSGEIERSEGPKSSGVNSDGAESLDSEPFLIQGVRRDGDGKSLALLLSFAHPVGKAQKQLSSSTAFELVEWTIGHLGGSTANGHARLPSHFYGSDLPISVDWSGVQGSQSWTVLSSKQYTEPQAWDAQQSMEIEKKQRENLVDSRKPGLGAKRKRPSPPIFAEAESSQAAVAATTRREGAKIEEMDESAERAGNDDSPYSWTQTADAFTLHLDFPPGTSRQEITISLDDTSLDIVASSMADTDTPLFRFLRRRKRRWFGDIDAGGSTWTYEPKTGVLEFEVVKRDTNIRWPSLFVPSDDDDDDDDDETYDDIPETFDAATLAAVRESFGRIRERNSSEPEGNHPAIPALLREEMDYDLDDDEDFDGGGMMYAESGGGGGGGGHKIGRDVLVGTLTSVGEAKWSKASSTVVSLPMSGDLNDGIMIKSAVDGLLFCPPQSGDPSNRPWSHRTTSPALSFVLGSKRDVRFVKHVIQHSKDAIRTTVMAFDSGAVPGSGNAYIYYPPVDRMTAKQGVVKISGGERGALLGVGQIVVNGKIVVVALCEKELVVLRSVLRD</sequence>
<proteinExistence type="predicted"/>
<dbReference type="InterPro" id="IPR008978">
    <property type="entry name" value="HSP20-like_chaperone"/>
</dbReference>
<feature type="compositionally biased region" description="Basic and acidic residues" evidence="6">
    <location>
        <begin position="322"/>
        <end position="341"/>
    </location>
</feature>
<dbReference type="GO" id="GO:0005634">
    <property type="term" value="C:nucleus"/>
    <property type="evidence" value="ECO:0007669"/>
    <property type="project" value="UniProtKB-SubCell"/>
</dbReference>
<evidence type="ECO:0000256" key="5">
    <source>
        <dbReference type="ARBA" id="ARBA00023242"/>
    </source>
</evidence>
<evidence type="ECO:0000256" key="4">
    <source>
        <dbReference type="ARBA" id="ARBA00022490"/>
    </source>
</evidence>